<proteinExistence type="predicted"/>
<protein>
    <submittedName>
        <fullName evidence="1">Uncharacterized protein</fullName>
    </submittedName>
</protein>
<organism evidence="1 2">
    <name type="scientific">Paenibacillus kribbensis</name>
    <dbReference type="NCBI Taxonomy" id="172713"/>
    <lineage>
        <taxon>Bacteria</taxon>
        <taxon>Bacillati</taxon>
        <taxon>Bacillota</taxon>
        <taxon>Bacilli</taxon>
        <taxon>Bacillales</taxon>
        <taxon>Paenibacillaceae</taxon>
        <taxon>Paenibacillus</taxon>
    </lineage>
</organism>
<gene>
    <name evidence="1" type="ORF">B4V02_16585</name>
</gene>
<dbReference type="AlphaFoldDB" id="A0A222WP05"/>
<dbReference type="EMBL" id="CP020028">
    <property type="protein sequence ID" value="ASR48199.1"/>
    <property type="molecule type" value="Genomic_DNA"/>
</dbReference>
<dbReference type="KEGG" id="pkb:B4V02_16585"/>
<dbReference type="Proteomes" id="UP000214666">
    <property type="component" value="Chromosome"/>
</dbReference>
<sequence>MSLGEKFEKPGLFQDSDFSFSQKNVVYKGQTNPCFYITSRPSRVGEHFWPGLRHGIGAVHSDEGELRENDPHQILK</sequence>
<name>A0A222WP05_9BACL</name>
<accession>A0A222WP05</accession>
<evidence type="ECO:0000313" key="1">
    <source>
        <dbReference type="EMBL" id="ASR48199.1"/>
    </source>
</evidence>
<keyword evidence="2" id="KW-1185">Reference proteome</keyword>
<evidence type="ECO:0000313" key="2">
    <source>
        <dbReference type="Proteomes" id="UP000214666"/>
    </source>
</evidence>
<reference evidence="1 2" key="1">
    <citation type="submission" date="2017-03" db="EMBL/GenBank/DDBJ databases">
        <title>Complete genome sequence of Paenibacillus Kribbensis producing bioflocculants.</title>
        <authorList>
            <person name="Lee H.-G."/>
            <person name="Oh H.-M."/>
        </authorList>
    </citation>
    <scope>NUCLEOTIDE SEQUENCE [LARGE SCALE GENOMIC DNA]</scope>
    <source>
        <strain evidence="1 2">AM49</strain>
    </source>
</reference>